<gene>
    <name evidence="1" type="ORF">PJM35_0057</name>
</gene>
<dbReference type="Proteomes" id="UP001220655">
    <property type="component" value="Segment"/>
</dbReference>
<accession>A0AAF0CHX3</accession>
<organism evidence="1 2">
    <name type="scientific">Salmonella phage vB_SenS_UTK0007</name>
    <dbReference type="NCBI Taxonomy" id="3028905"/>
    <lineage>
        <taxon>Viruses</taxon>
        <taxon>Duplodnaviria</taxon>
        <taxon>Heunggongvirae</taxon>
        <taxon>Uroviricota</taxon>
        <taxon>Caudoviricetes</taxon>
        <taxon>Drexlerviridae</taxon>
        <taxon>Tempevirinae</taxon>
        <taxon>Tlsvirus</taxon>
        <taxon>Tlsvirus UTK0007</taxon>
    </lineage>
</organism>
<dbReference type="EMBL" id="OQ359886">
    <property type="protein sequence ID" value="WDR21635.1"/>
    <property type="molecule type" value="Genomic_DNA"/>
</dbReference>
<keyword evidence="2" id="KW-1185">Reference proteome</keyword>
<evidence type="ECO:0000313" key="1">
    <source>
        <dbReference type="EMBL" id="WDR21635.1"/>
    </source>
</evidence>
<reference evidence="1 2" key="1">
    <citation type="submission" date="2023-01" db="EMBL/GenBank/DDBJ databases">
        <title>Characterization of a Diverse Collection of Salmonella Phages Isolated from Tennessee Wastewater.</title>
        <authorList>
            <person name="Bryan D.W."/>
            <person name="Hudson L.K."/>
            <person name="Wang J."/>
            <person name="Denes T.G."/>
        </authorList>
    </citation>
    <scope>NUCLEOTIDE SEQUENCE [LARGE SCALE GENOMIC DNA]</scope>
</reference>
<protein>
    <submittedName>
        <fullName evidence="1">Uncharacterized protein</fullName>
    </submittedName>
</protein>
<sequence>MLQQFQNYHNTTGGATPPFFIYQFFTMNPYLLPEIKRILFGVTKMLLNFLIFFNVKDEFIMSDMTLLPTGGGFGGGEAGAAGLGGAVGGLIGSWFGNGFGGRGFNGGDGAAVAVGANAVLDGINNIQTGVNNLGLQTLQGQNATNLTVERSAASTFNGITNQNTQNLLASVQGFAGLNTAITQSTNTIAGAIASQSFDQQRTAFEAQLAAERCCCETNLNIERQGNATRDLLRQQFADSQAVLICDMKAQLQEARFALSQANQTAALNCKINQVEQLVNFKLPTPPTPPTGCCGC</sequence>
<evidence type="ECO:0000313" key="2">
    <source>
        <dbReference type="Proteomes" id="UP001220655"/>
    </source>
</evidence>
<name>A0AAF0CHX3_9CAUD</name>
<proteinExistence type="predicted"/>